<dbReference type="AlphaFoldDB" id="A0A0G3I3N9"/>
<name>A0A0G3I3N9_LIBAF</name>
<dbReference type="OrthoDB" id="1982at2"/>
<evidence type="ECO:0000313" key="2">
    <source>
        <dbReference type="Proteomes" id="UP000035503"/>
    </source>
</evidence>
<evidence type="ECO:0000313" key="1">
    <source>
        <dbReference type="EMBL" id="AKK20476.1"/>
    </source>
</evidence>
<proteinExistence type="predicted"/>
<organism evidence="1 2">
    <name type="scientific">Candidatus Liberibacter africanus PTSAPSY</name>
    <dbReference type="NCBI Taxonomy" id="1277257"/>
    <lineage>
        <taxon>Bacteria</taxon>
        <taxon>Pseudomonadati</taxon>
        <taxon>Pseudomonadota</taxon>
        <taxon>Alphaproteobacteria</taxon>
        <taxon>Hyphomicrobiales</taxon>
        <taxon>Rhizobiaceae</taxon>
        <taxon>Liberibacter</taxon>
    </lineage>
</organism>
<keyword evidence="2" id="KW-1185">Reference proteome</keyword>
<gene>
    <name evidence="1" type="ORF">G293_04270</name>
</gene>
<evidence type="ECO:0008006" key="3">
    <source>
        <dbReference type="Google" id="ProtNLM"/>
    </source>
</evidence>
<reference evidence="1 2" key="1">
    <citation type="journal article" date="2015" name="Genome Announc.">
        <title>Complete Genome Sequence of 'Candidatus Liberibacter africanus,' a Bacterium Associated with Citrus Huanglongbing.</title>
        <authorList>
            <person name="Lin H."/>
            <person name="Pietersen G."/>
            <person name="Han C."/>
            <person name="Read D.A."/>
            <person name="Lou B."/>
            <person name="Gupta G."/>
            <person name="Civerolo E.L."/>
        </authorList>
    </citation>
    <scope>NUCLEOTIDE SEQUENCE [LARGE SCALE GENOMIC DNA]</scope>
    <source>
        <strain evidence="1 2">PTSAPSY</strain>
    </source>
</reference>
<dbReference type="Gene3D" id="3.90.320.10">
    <property type="match status" value="1"/>
</dbReference>
<dbReference type="KEGG" id="lau:G293_04270"/>
<dbReference type="PATRIC" id="fig|1277257.4.peg.920"/>
<dbReference type="Proteomes" id="UP000035503">
    <property type="component" value="Chromosome"/>
</dbReference>
<dbReference type="EMBL" id="CP004021">
    <property type="protein sequence ID" value="AKK20476.1"/>
    <property type="molecule type" value="Genomic_DNA"/>
</dbReference>
<protein>
    <recommendedName>
        <fullName evidence="3">PD-(D/E)XK endonuclease-like domain-containing protein</fullName>
    </recommendedName>
</protein>
<sequence>MNNKSWLATSNRGLAKSKPLYSAQIALYQAYMEYHENPALFMAINKDTEEIYFELIPFDVKLAQSLSDKALYIVQDTQAGYTFPRISTDPECFQCRFCDYKKRCWDEQA</sequence>
<dbReference type="RefSeq" id="WP_052775032.1">
    <property type="nucleotide sequence ID" value="NZ_CP004021.1"/>
</dbReference>
<dbReference type="STRING" id="1277257.G293_04270"/>
<dbReference type="InterPro" id="IPR011604">
    <property type="entry name" value="PDDEXK-like_dom_sf"/>
</dbReference>
<accession>A0A0G3I3N9</accession>